<keyword evidence="2" id="KW-1185">Reference proteome</keyword>
<dbReference type="EMBL" id="JAMC01000003">
    <property type="protein sequence ID" value="KEJ89461.1"/>
    <property type="molecule type" value="Genomic_DNA"/>
</dbReference>
<evidence type="ECO:0000313" key="2">
    <source>
        <dbReference type="Proteomes" id="UP000027734"/>
    </source>
</evidence>
<dbReference type="OrthoDB" id="328972at2"/>
<comment type="caution">
    <text evidence="1">The sequence shown here is derived from an EMBL/GenBank/DDBJ whole genome shotgun (WGS) entry which is preliminary data.</text>
</comment>
<gene>
    <name evidence="1" type="ORF">DSW25_10665</name>
</gene>
<dbReference type="eggNOG" id="COG5646">
    <property type="taxonomic scope" value="Bacteria"/>
</dbReference>
<organism evidence="1 2">
    <name type="scientific">Sulfitobacter donghicola DSW-25 = KCTC 12864 = JCM 14565</name>
    <dbReference type="NCBI Taxonomy" id="1300350"/>
    <lineage>
        <taxon>Bacteria</taxon>
        <taxon>Pseudomonadati</taxon>
        <taxon>Pseudomonadota</taxon>
        <taxon>Alphaproteobacteria</taxon>
        <taxon>Rhodobacterales</taxon>
        <taxon>Roseobacteraceae</taxon>
        <taxon>Sulfitobacter</taxon>
    </lineage>
</organism>
<dbReference type="STRING" id="1300350.Z948_3020"/>
<evidence type="ECO:0000313" key="1">
    <source>
        <dbReference type="EMBL" id="KEJ89461.1"/>
    </source>
</evidence>
<evidence type="ECO:0008006" key="3">
    <source>
        <dbReference type="Google" id="ProtNLM"/>
    </source>
</evidence>
<protein>
    <recommendedName>
        <fullName evidence="3">YdhG-like domain-containing protein</fullName>
    </recommendedName>
</protein>
<reference evidence="1 2" key="1">
    <citation type="submission" date="2014-01" db="EMBL/GenBank/DDBJ databases">
        <title>Sulfitobacter donghicola JCM 14565 Genome Sequencing.</title>
        <authorList>
            <person name="Lai Q."/>
            <person name="Hong Z."/>
        </authorList>
    </citation>
    <scope>NUCLEOTIDE SEQUENCE [LARGE SCALE GENOMIC DNA]</scope>
    <source>
        <strain evidence="1 2">JCM 14565</strain>
    </source>
</reference>
<dbReference type="Proteomes" id="UP000027734">
    <property type="component" value="Unassembled WGS sequence"/>
</dbReference>
<sequence length="130" mass="14950">MTHVFTPTISQWPALQQKQFEEIRKLILAAAKDANVGPVEESLKWGQPAWRPKRPRQGSTLRLNWQGIPSHPLVLYVDCKTTLSATMREIYPTEFEYEKNRGLGLPDGSPLPLQAIDHLARLTFCYHQKR</sequence>
<accession>A0A073IIX3</accession>
<name>A0A073IIX3_9RHOB</name>
<dbReference type="AlphaFoldDB" id="A0A073IIX3"/>
<proteinExistence type="predicted"/>
<dbReference type="RefSeq" id="WP_025060318.1">
    <property type="nucleotide sequence ID" value="NZ_JAMC01000003.1"/>
</dbReference>